<dbReference type="PROSITE" id="PS00287">
    <property type="entry name" value="CYSTATIN"/>
    <property type="match status" value="1"/>
</dbReference>
<keyword evidence="1 3" id="KW-0646">Protease inhibitor</keyword>
<dbReference type="SMART" id="SM00043">
    <property type="entry name" value="CY"/>
    <property type="match status" value="1"/>
</dbReference>
<evidence type="ECO:0000256" key="2">
    <source>
        <dbReference type="ARBA" id="ARBA00022704"/>
    </source>
</evidence>
<dbReference type="InterPro" id="IPR018073">
    <property type="entry name" value="Prot_inh_cystat_CS"/>
</dbReference>
<sequence>MEINGKGMAKCLVLVMLILDIAWPVSCTLRRPGGRRATPFHDSSKLLELRGLAKFAVDEYNFKQGADLQFVRLVSSEQQVVAGIMYYLVLEATSKGNNGLYEAKVWVKVWENFKSLEEFKSLGPNLAPTSKFKSNSEPQEACRQLAA</sequence>
<dbReference type="CDD" id="cd00042">
    <property type="entry name" value="CY"/>
    <property type="match status" value="1"/>
</dbReference>
<keyword evidence="6" id="KW-1185">Reference proteome</keyword>
<keyword evidence="3" id="KW-0732">Signal</keyword>
<comment type="caution">
    <text evidence="5">The sequence shown here is derived from an EMBL/GenBank/DDBJ whole genome shotgun (WGS) entry which is preliminary data.</text>
</comment>
<keyword evidence="2 3" id="KW-0789">Thiol protease inhibitor</keyword>
<dbReference type="AlphaFoldDB" id="A0A9D4V6R9"/>
<dbReference type="OrthoDB" id="1908104at2759"/>
<evidence type="ECO:0000256" key="3">
    <source>
        <dbReference type="RuleBase" id="RU362130"/>
    </source>
</evidence>
<dbReference type="SUPFAM" id="SSF54403">
    <property type="entry name" value="Cystatin/monellin"/>
    <property type="match status" value="1"/>
</dbReference>
<evidence type="ECO:0000313" key="6">
    <source>
        <dbReference type="Proteomes" id="UP000886520"/>
    </source>
</evidence>
<gene>
    <name evidence="5" type="ORF">GOP47_0004002</name>
</gene>
<protein>
    <recommendedName>
        <fullName evidence="3">Cysteine proteinase inhibitor</fullName>
    </recommendedName>
</protein>
<dbReference type="Proteomes" id="UP000886520">
    <property type="component" value="Chromosome 4"/>
</dbReference>
<feature type="chain" id="PRO_5039760600" description="Cysteine proteinase inhibitor" evidence="3">
    <location>
        <begin position="28"/>
        <end position="147"/>
    </location>
</feature>
<comment type="similarity">
    <text evidence="3">Belongs to the cystatin family. Phytocystatin subfamily.</text>
</comment>
<dbReference type="PANTHER" id="PTHR11413">
    <property type="entry name" value="CYSTATIN FAMILY MEMBER"/>
    <property type="match status" value="1"/>
</dbReference>
<evidence type="ECO:0000256" key="1">
    <source>
        <dbReference type="ARBA" id="ARBA00022690"/>
    </source>
</evidence>
<feature type="signal peptide" evidence="3">
    <location>
        <begin position="1"/>
        <end position="27"/>
    </location>
</feature>
<accession>A0A9D4V6R9</accession>
<dbReference type="PANTHER" id="PTHR11413:SF103">
    <property type="entry name" value="CYSTEINE PROTEINASE INHIBITOR 12"/>
    <property type="match status" value="1"/>
</dbReference>
<dbReference type="Gene3D" id="3.10.450.10">
    <property type="match status" value="1"/>
</dbReference>
<evidence type="ECO:0000313" key="5">
    <source>
        <dbReference type="EMBL" id="KAI5080819.1"/>
    </source>
</evidence>
<dbReference type="EMBL" id="JABFUD020000004">
    <property type="protein sequence ID" value="KAI5080819.1"/>
    <property type="molecule type" value="Genomic_DNA"/>
</dbReference>
<organism evidence="5 6">
    <name type="scientific">Adiantum capillus-veneris</name>
    <name type="common">Maidenhair fern</name>
    <dbReference type="NCBI Taxonomy" id="13818"/>
    <lineage>
        <taxon>Eukaryota</taxon>
        <taxon>Viridiplantae</taxon>
        <taxon>Streptophyta</taxon>
        <taxon>Embryophyta</taxon>
        <taxon>Tracheophyta</taxon>
        <taxon>Polypodiopsida</taxon>
        <taxon>Polypodiidae</taxon>
        <taxon>Polypodiales</taxon>
        <taxon>Pteridineae</taxon>
        <taxon>Pteridaceae</taxon>
        <taxon>Vittarioideae</taxon>
        <taxon>Adiantum</taxon>
    </lineage>
</organism>
<name>A0A9D4V6R9_ADICA</name>
<feature type="domain" description="Cystatin" evidence="4">
    <location>
        <begin position="30"/>
        <end position="122"/>
    </location>
</feature>
<reference evidence="5" key="1">
    <citation type="submission" date="2021-01" db="EMBL/GenBank/DDBJ databases">
        <title>Adiantum capillus-veneris genome.</title>
        <authorList>
            <person name="Fang Y."/>
            <person name="Liao Q."/>
        </authorList>
    </citation>
    <scope>NUCLEOTIDE SEQUENCE</scope>
    <source>
        <strain evidence="5">H3</strain>
        <tissue evidence="5">Leaf</tissue>
    </source>
</reference>
<dbReference type="InterPro" id="IPR046350">
    <property type="entry name" value="Cystatin_sf"/>
</dbReference>
<dbReference type="InterPro" id="IPR000010">
    <property type="entry name" value="Cystatin_dom"/>
</dbReference>
<proteinExistence type="inferred from homology"/>
<evidence type="ECO:0000259" key="4">
    <source>
        <dbReference type="SMART" id="SM00043"/>
    </source>
</evidence>
<dbReference type="InterPro" id="IPR027214">
    <property type="entry name" value="Cystatin"/>
</dbReference>
<dbReference type="GO" id="GO:0004869">
    <property type="term" value="F:cysteine-type endopeptidase inhibitor activity"/>
    <property type="evidence" value="ECO:0007669"/>
    <property type="project" value="UniProtKB-KW"/>
</dbReference>
<dbReference type="Pfam" id="PF16845">
    <property type="entry name" value="SQAPI"/>
    <property type="match status" value="1"/>
</dbReference>